<keyword evidence="5" id="KW-0378">Hydrolase</keyword>
<accession>A0A443RV07</accession>
<comment type="cofactor">
    <cofactor evidence="1">
        <name>Zn(2+)</name>
        <dbReference type="ChEBI" id="CHEBI:29105"/>
    </cofactor>
</comment>
<dbReference type="GO" id="GO:0005615">
    <property type="term" value="C:extracellular space"/>
    <property type="evidence" value="ECO:0007669"/>
    <property type="project" value="TreeGrafter"/>
</dbReference>
<evidence type="ECO:0000256" key="3">
    <source>
        <dbReference type="PROSITE-ProRule" id="PRU01379"/>
    </source>
</evidence>
<comment type="similarity">
    <text evidence="2 3">Belongs to the peptidase M14 family.</text>
</comment>
<dbReference type="SUPFAM" id="SSF53187">
    <property type="entry name" value="Zn-dependent exopeptidases"/>
    <property type="match status" value="1"/>
</dbReference>
<protein>
    <submittedName>
        <fullName evidence="5">Carboxypeptidase A2-like protein</fullName>
    </submittedName>
</protein>
<evidence type="ECO:0000259" key="4">
    <source>
        <dbReference type="PROSITE" id="PS52035"/>
    </source>
</evidence>
<dbReference type="Proteomes" id="UP000288716">
    <property type="component" value="Unassembled WGS sequence"/>
</dbReference>
<dbReference type="GO" id="GO:0008270">
    <property type="term" value="F:zinc ion binding"/>
    <property type="evidence" value="ECO:0007669"/>
    <property type="project" value="InterPro"/>
</dbReference>
<sequence length="59" mass="6742">MYKSGGCSIDWMQQNNLSNYSFAVELRDKGDYGFKLPIELIKPTAEEIWNGIKAVIMNL</sequence>
<dbReference type="VEuPathDB" id="VectorBase:LDEU012833"/>
<comment type="caution">
    <text evidence="5">The sequence shown here is derived from an EMBL/GenBank/DDBJ whole genome shotgun (WGS) entry which is preliminary data.</text>
</comment>
<evidence type="ECO:0000256" key="2">
    <source>
        <dbReference type="ARBA" id="ARBA00005988"/>
    </source>
</evidence>
<evidence type="ECO:0000313" key="5">
    <source>
        <dbReference type="EMBL" id="RWS19207.1"/>
    </source>
</evidence>
<dbReference type="Pfam" id="PF00246">
    <property type="entry name" value="Peptidase_M14"/>
    <property type="match status" value="1"/>
</dbReference>
<dbReference type="GO" id="GO:0006508">
    <property type="term" value="P:proteolysis"/>
    <property type="evidence" value="ECO:0007669"/>
    <property type="project" value="InterPro"/>
</dbReference>
<dbReference type="GO" id="GO:0004181">
    <property type="term" value="F:metallocarboxypeptidase activity"/>
    <property type="evidence" value="ECO:0007669"/>
    <property type="project" value="InterPro"/>
</dbReference>
<feature type="domain" description="Peptidase M14" evidence="4">
    <location>
        <begin position="1"/>
        <end position="59"/>
    </location>
</feature>
<keyword evidence="5" id="KW-0645">Protease</keyword>
<reference evidence="5 6" key="1">
    <citation type="journal article" date="2018" name="Gigascience">
        <title>Genomes of trombidid mites reveal novel predicted allergens and laterally-transferred genes associated with secondary metabolism.</title>
        <authorList>
            <person name="Dong X."/>
            <person name="Chaisiri K."/>
            <person name="Xia D."/>
            <person name="Armstrong S.D."/>
            <person name="Fang Y."/>
            <person name="Donnelly M.J."/>
            <person name="Kadowaki T."/>
            <person name="McGarry J.W."/>
            <person name="Darby A.C."/>
            <person name="Makepeace B.L."/>
        </authorList>
    </citation>
    <scope>NUCLEOTIDE SEQUENCE [LARGE SCALE GENOMIC DNA]</scope>
    <source>
        <strain evidence="5">UoL-UT</strain>
    </source>
</reference>
<dbReference type="OrthoDB" id="6416026at2759"/>
<evidence type="ECO:0000256" key="1">
    <source>
        <dbReference type="ARBA" id="ARBA00001947"/>
    </source>
</evidence>
<dbReference type="AlphaFoldDB" id="A0A443RV07"/>
<dbReference type="PANTHER" id="PTHR11705:SF91">
    <property type="entry name" value="FI01817P-RELATED"/>
    <property type="match status" value="1"/>
</dbReference>
<keyword evidence="6" id="KW-1185">Reference proteome</keyword>
<gene>
    <name evidence="5" type="ORF">B4U80_07734</name>
</gene>
<feature type="active site" description="Proton donor/acceptor" evidence="3">
    <location>
        <position position="25"/>
    </location>
</feature>
<dbReference type="Gene3D" id="3.40.630.10">
    <property type="entry name" value="Zn peptidases"/>
    <property type="match status" value="1"/>
</dbReference>
<name>A0A443RV07_9ACAR</name>
<dbReference type="PANTHER" id="PTHR11705">
    <property type="entry name" value="PROTEASE FAMILY M14 CARBOXYPEPTIDASE A,B"/>
    <property type="match status" value="1"/>
</dbReference>
<organism evidence="5 6">
    <name type="scientific">Leptotrombidium deliense</name>
    <dbReference type="NCBI Taxonomy" id="299467"/>
    <lineage>
        <taxon>Eukaryota</taxon>
        <taxon>Metazoa</taxon>
        <taxon>Ecdysozoa</taxon>
        <taxon>Arthropoda</taxon>
        <taxon>Chelicerata</taxon>
        <taxon>Arachnida</taxon>
        <taxon>Acari</taxon>
        <taxon>Acariformes</taxon>
        <taxon>Trombidiformes</taxon>
        <taxon>Prostigmata</taxon>
        <taxon>Anystina</taxon>
        <taxon>Parasitengona</taxon>
        <taxon>Trombiculoidea</taxon>
        <taxon>Trombiculidae</taxon>
        <taxon>Leptotrombidium</taxon>
    </lineage>
</organism>
<dbReference type="PROSITE" id="PS52035">
    <property type="entry name" value="PEPTIDASE_M14"/>
    <property type="match status" value="1"/>
</dbReference>
<dbReference type="InterPro" id="IPR000834">
    <property type="entry name" value="Peptidase_M14"/>
</dbReference>
<evidence type="ECO:0000313" key="6">
    <source>
        <dbReference type="Proteomes" id="UP000288716"/>
    </source>
</evidence>
<dbReference type="EMBL" id="NCKV01028936">
    <property type="protein sequence ID" value="RWS19207.1"/>
    <property type="molecule type" value="Genomic_DNA"/>
</dbReference>
<proteinExistence type="inferred from homology"/>
<keyword evidence="5" id="KW-0121">Carboxypeptidase</keyword>